<dbReference type="EMBL" id="CP014229">
    <property type="protein sequence ID" value="AMD91058.1"/>
    <property type="molecule type" value="Genomic_DNA"/>
</dbReference>
<protein>
    <recommendedName>
        <fullName evidence="9">Periplasmic chaperone PpiD</fullName>
    </recommendedName>
    <alternativeName>
        <fullName evidence="10">Periplasmic folding chaperone</fullName>
    </alternativeName>
</protein>
<keyword evidence="2" id="KW-1003">Cell membrane</keyword>
<evidence type="ECO:0000256" key="1">
    <source>
        <dbReference type="ARBA" id="ARBA00004382"/>
    </source>
</evidence>
<name>A0A0X8JLM7_9BACT</name>
<keyword evidence="11 14" id="KW-0413">Isomerase</keyword>
<feature type="transmembrane region" description="Helical" evidence="12">
    <location>
        <begin position="12"/>
        <end position="31"/>
    </location>
</feature>
<dbReference type="PROSITE" id="PS50198">
    <property type="entry name" value="PPIC_PPIASE_2"/>
    <property type="match status" value="1"/>
</dbReference>
<dbReference type="InterPro" id="IPR052029">
    <property type="entry name" value="PpiD_chaperone"/>
</dbReference>
<evidence type="ECO:0000256" key="3">
    <source>
        <dbReference type="ARBA" id="ARBA00022519"/>
    </source>
</evidence>
<evidence type="ECO:0000256" key="8">
    <source>
        <dbReference type="ARBA" id="ARBA00038408"/>
    </source>
</evidence>
<evidence type="ECO:0000256" key="11">
    <source>
        <dbReference type="PROSITE-ProRule" id="PRU00278"/>
    </source>
</evidence>
<evidence type="ECO:0000256" key="6">
    <source>
        <dbReference type="ARBA" id="ARBA00023136"/>
    </source>
</evidence>
<dbReference type="Gene3D" id="3.10.50.40">
    <property type="match status" value="1"/>
</dbReference>
<dbReference type="Gene3D" id="1.10.4030.10">
    <property type="entry name" value="Porin chaperone SurA, peptide-binding domain"/>
    <property type="match status" value="1"/>
</dbReference>
<dbReference type="Proteomes" id="UP000069241">
    <property type="component" value="Chromosome"/>
</dbReference>
<keyword evidence="7" id="KW-0143">Chaperone</keyword>
<dbReference type="InterPro" id="IPR046357">
    <property type="entry name" value="PPIase_dom_sf"/>
</dbReference>
<dbReference type="InterPro" id="IPR000297">
    <property type="entry name" value="PPIase_PpiC"/>
</dbReference>
<evidence type="ECO:0000256" key="2">
    <source>
        <dbReference type="ARBA" id="ARBA00022475"/>
    </source>
</evidence>
<sequence>MLDYIRSNAQSFGVKVAFGVIILVFVFWGVGSFNDRNSANVVAIVNGDPILVQQFEQAYRNAEESILRNNPGATREQLKEQHLGRQVLRDLIQQTLLAQEAARAGVSVTPLELRQAVGRIKSFQDAQGRFDPEAYTRVLAAQRISPAQYEKDMSDQLLREKIFTLVTAPVWVDPDEAQNRYNFLREKRVVDYLFIPAKNFSGEVKVTDQDVTAYYDAHKKDFAIPPKVDVAYVSVTPGGLVKPESVSEADARKWYEANKSRFEEPAQVKAAHILVPLAENAPADAEKKAREEVAKIQAELKSGKDFAAVADAHNGPNAAGPGGELGWIARGKTVKPFEDAAFALKAGQVSEPVRSPFGLHIIKVEDKKPGGLKTFKDAAQEVRQAMAQEQGADKLHDVLDSLIEDNILGKPLAESAARFGLKAEQSGLLSQSELEQKLGVTPAGASALIATATGAPVDTALEAGDKYLVARIIKAEPASTQPLDAVKSAIVAKLTAEKALKAAVESAAARRKELKDGPLPQPLKASLDIKTAPAMDRGGNLADFNPDEALAEAVFTAKPGTWLPSAYAVDGKSEGPGALLCRVDAVLPPDPQEWNTVRDLMANGVARERVDGLYQVFIQNLASKAKVEVLNTDIVDRVNL</sequence>
<comment type="subcellular location">
    <subcellularLocation>
        <location evidence="1">Cell inner membrane</location>
        <topology evidence="1">Single-pass type II membrane protein</topology>
        <orientation evidence="1">Periplasmic side</orientation>
    </subcellularLocation>
</comment>
<dbReference type="InterPro" id="IPR027304">
    <property type="entry name" value="Trigger_fact/SurA_dom_sf"/>
</dbReference>
<keyword evidence="11" id="KW-0697">Rotamase</keyword>
<dbReference type="GO" id="GO:0003755">
    <property type="term" value="F:peptidyl-prolyl cis-trans isomerase activity"/>
    <property type="evidence" value="ECO:0007669"/>
    <property type="project" value="UniProtKB-KW"/>
</dbReference>
<keyword evidence="4 12" id="KW-0812">Transmembrane</keyword>
<evidence type="ECO:0000256" key="4">
    <source>
        <dbReference type="ARBA" id="ARBA00022692"/>
    </source>
</evidence>
<dbReference type="Pfam" id="PF13616">
    <property type="entry name" value="Rotamase_3"/>
    <property type="match status" value="1"/>
</dbReference>
<evidence type="ECO:0000256" key="9">
    <source>
        <dbReference type="ARBA" id="ARBA00040743"/>
    </source>
</evidence>
<dbReference type="RefSeq" id="WP_062254019.1">
    <property type="nucleotide sequence ID" value="NZ_CP014229.1"/>
</dbReference>
<organism evidence="14 15">
    <name type="scientific">Desulfovibrio fairfieldensis</name>
    <dbReference type="NCBI Taxonomy" id="44742"/>
    <lineage>
        <taxon>Bacteria</taxon>
        <taxon>Pseudomonadati</taxon>
        <taxon>Thermodesulfobacteriota</taxon>
        <taxon>Desulfovibrionia</taxon>
        <taxon>Desulfovibrionales</taxon>
        <taxon>Desulfovibrionaceae</taxon>
        <taxon>Desulfovibrio</taxon>
    </lineage>
</organism>
<gene>
    <name evidence="14" type="ORF">AXF13_13525</name>
</gene>
<accession>A0A0X8JLM7</accession>
<evidence type="ECO:0000259" key="13">
    <source>
        <dbReference type="PROSITE" id="PS50198"/>
    </source>
</evidence>
<proteinExistence type="inferred from homology"/>
<dbReference type="GO" id="GO:0005886">
    <property type="term" value="C:plasma membrane"/>
    <property type="evidence" value="ECO:0007669"/>
    <property type="project" value="UniProtKB-SubCell"/>
</dbReference>
<dbReference type="STRING" id="44742.AXF13_13525"/>
<dbReference type="Pfam" id="PF13624">
    <property type="entry name" value="SurA_N_3"/>
    <property type="match status" value="1"/>
</dbReference>
<keyword evidence="15" id="KW-1185">Reference proteome</keyword>
<reference evidence="15" key="1">
    <citation type="submission" date="2016-02" db="EMBL/GenBank/DDBJ databases">
        <authorList>
            <person name="Holder M.E."/>
            <person name="Ajami N.J."/>
            <person name="Petrosino J.F."/>
        </authorList>
    </citation>
    <scope>NUCLEOTIDE SEQUENCE [LARGE SCALE GENOMIC DNA]</scope>
    <source>
        <strain evidence="15">CCUG 45958</strain>
    </source>
</reference>
<evidence type="ECO:0000313" key="14">
    <source>
        <dbReference type="EMBL" id="AMD91058.1"/>
    </source>
</evidence>
<keyword evidence="6 12" id="KW-0472">Membrane</keyword>
<dbReference type="AlphaFoldDB" id="A0A0X8JLM7"/>
<keyword evidence="5 12" id="KW-1133">Transmembrane helix</keyword>
<evidence type="ECO:0000256" key="7">
    <source>
        <dbReference type="ARBA" id="ARBA00023186"/>
    </source>
</evidence>
<evidence type="ECO:0000313" key="15">
    <source>
        <dbReference type="Proteomes" id="UP000069241"/>
    </source>
</evidence>
<dbReference type="SUPFAM" id="SSF54534">
    <property type="entry name" value="FKBP-like"/>
    <property type="match status" value="1"/>
</dbReference>
<evidence type="ECO:0000256" key="5">
    <source>
        <dbReference type="ARBA" id="ARBA00022989"/>
    </source>
</evidence>
<dbReference type="PANTHER" id="PTHR47529:SF1">
    <property type="entry name" value="PERIPLASMIC CHAPERONE PPID"/>
    <property type="match status" value="1"/>
</dbReference>
<dbReference type="KEGG" id="dfi:AXF13_13525"/>
<evidence type="ECO:0000256" key="12">
    <source>
        <dbReference type="SAM" id="Phobius"/>
    </source>
</evidence>
<keyword evidence="3" id="KW-0997">Cell inner membrane</keyword>
<dbReference type="PANTHER" id="PTHR47529">
    <property type="entry name" value="PEPTIDYL-PROLYL CIS-TRANS ISOMERASE D"/>
    <property type="match status" value="1"/>
</dbReference>
<dbReference type="SUPFAM" id="SSF109998">
    <property type="entry name" value="Triger factor/SurA peptide-binding domain-like"/>
    <property type="match status" value="1"/>
</dbReference>
<comment type="similarity">
    <text evidence="8">Belongs to the PpiD chaperone family.</text>
</comment>
<evidence type="ECO:0000256" key="10">
    <source>
        <dbReference type="ARBA" id="ARBA00042775"/>
    </source>
</evidence>
<feature type="domain" description="PpiC" evidence="13">
    <location>
        <begin position="265"/>
        <end position="366"/>
    </location>
</feature>